<evidence type="ECO:0000313" key="3">
    <source>
        <dbReference type="Proteomes" id="UP001472677"/>
    </source>
</evidence>
<protein>
    <recommendedName>
        <fullName evidence="1">BZIP domain-containing protein</fullName>
    </recommendedName>
</protein>
<name>A0ABR2C1S2_9ROSI</name>
<feature type="domain" description="BZIP" evidence="1">
    <location>
        <begin position="148"/>
        <end position="161"/>
    </location>
</feature>
<keyword evidence="3" id="KW-1185">Reference proteome</keyword>
<evidence type="ECO:0000313" key="2">
    <source>
        <dbReference type="EMBL" id="KAK8513334.1"/>
    </source>
</evidence>
<accession>A0ABR2C1S2</accession>
<dbReference type="EMBL" id="JBBPBM010000069">
    <property type="protein sequence ID" value="KAK8513334.1"/>
    <property type="molecule type" value="Genomic_DNA"/>
</dbReference>
<reference evidence="2 3" key="1">
    <citation type="journal article" date="2024" name="G3 (Bethesda)">
        <title>Genome assembly of Hibiscus sabdariffa L. provides insights into metabolisms of medicinal natural products.</title>
        <authorList>
            <person name="Kim T."/>
        </authorList>
    </citation>
    <scope>NUCLEOTIDE SEQUENCE [LARGE SCALE GENOMIC DNA]</scope>
    <source>
        <strain evidence="2">TK-2024</strain>
        <tissue evidence="2">Old leaves</tissue>
    </source>
</reference>
<dbReference type="InterPro" id="IPR004827">
    <property type="entry name" value="bZIP"/>
</dbReference>
<dbReference type="Proteomes" id="UP001472677">
    <property type="component" value="Unassembled WGS sequence"/>
</dbReference>
<comment type="caution">
    <text evidence="2">The sequence shown here is derived from an EMBL/GenBank/DDBJ whole genome shotgun (WGS) entry which is preliminary data.</text>
</comment>
<dbReference type="PROSITE" id="PS00036">
    <property type="entry name" value="BZIP_BASIC"/>
    <property type="match status" value="1"/>
</dbReference>
<evidence type="ECO:0000259" key="1">
    <source>
        <dbReference type="PROSITE" id="PS00036"/>
    </source>
</evidence>
<organism evidence="2 3">
    <name type="scientific">Hibiscus sabdariffa</name>
    <name type="common">roselle</name>
    <dbReference type="NCBI Taxonomy" id="183260"/>
    <lineage>
        <taxon>Eukaryota</taxon>
        <taxon>Viridiplantae</taxon>
        <taxon>Streptophyta</taxon>
        <taxon>Embryophyta</taxon>
        <taxon>Tracheophyta</taxon>
        <taxon>Spermatophyta</taxon>
        <taxon>Magnoliopsida</taxon>
        <taxon>eudicotyledons</taxon>
        <taxon>Gunneridae</taxon>
        <taxon>Pentapetalae</taxon>
        <taxon>rosids</taxon>
        <taxon>malvids</taxon>
        <taxon>Malvales</taxon>
        <taxon>Malvaceae</taxon>
        <taxon>Malvoideae</taxon>
        <taxon>Hibiscus</taxon>
    </lineage>
</organism>
<sequence>MGDNSFWANMLAGSPDSDEMMSLLINDVKAENPENEQQQESSKFLVQPATMVPYQQNSGNVMRDVETGSSSFLNDQNKMMSIGGCLVNPLGFPYRPQMHVLPAHAPSGSDLQGPRELLGMNDLPVNMIGRNKMQETFGEAQQRKRMNKIKNRISAAKSRAKAQFLNSNSNICNSFIISKNKRGDEPSYCLEFVVLFRYTEAMISIPYVIGAYKVSGRKS</sequence>
<proteinExistence type="predicted"/>
<gene>
    <name evidence="2" type="ORF">V6N12_052531</name>
</gene>